<dbReference type="KEGG" id="dtr:RSDT_0597"/>
<name>A0A1J1DTV7_9BACT</name>
<dbReference type="Proteomes" id="UP000242645">
    <property type="component" value="Chromosome"/>
</dbReference>
<evidence type="ECO:0000259" key="9">
    <source>
        <dbReference type="PROSITE" id="PS50164"/>
    </source>
</evidence>
<comment type="similarity">
    <text evidence="7">Belongs to the UvrC family.</text>
</comment>
<keyword evidence="3 7" id="KW-0228">DNA excision</keyword>
<dbReference type="GO" id="GO:0006289">
    <property type="term" value="P:nucleotide-excision repair"/>
    <property type="evidence" value="ECO:0007669"/>
    <property type="project" value="UniProtKB-UniRule"/>
</dbReference>
<dbReference type="InterPro" id="IPR047296">
    <property type="entry name" value="GIY-YIG_UvrC_Cho"/>
</dbReference>
<dbReference type="NCBIfam" id="TIGR00194">
    <property type="entry name" value="uvrC"/>
    <property type="match status" value="1"/>
</dbReference>
<dbReference type="Pfam" id="PF22920">
    <property type="entry name" value="UvrC_RNaseH"/>
    <property type="match status" value="2"/>
</dbReference>
<dbReference type="InterPro" id="IPR001162">
    <property type="entry name" value="UvrC_RNase_H_dom"/>
</dbReference>
<reference evidence="11 12" key="1">
    <citation type="journal article" date="2017" name="ISME J.">
        <title>Genome of 'Ca. Desulfovibrio trichonymphae', an H2-oxidizing bacterium in a tripartite symbiotic system within a protist cell in the termite gut.</title>
        <authorList>
            <person name="Kuwahara H."/>
            <person name="Yuki M."/>
            <person name="Izawa K."/>
            <person name="Ohkuma M."/>
            <person name="Hongoh Y."/>
        </authorList>
    </citation>
    <scope>NUCLEOTIDE SEQUENCE [LARGE SCALE GENOMIC DNA]</scope>
    <source>
        <strain evidence="11 12">Rs-N31</strain>
    </source>
</reference>
<dbReference type="SMART" id="SM00278">
    <property type="entry name" value="HhH1"/>
    <property type="match status" value="2"/>
</dbReference>
<comment type="subunit">
    <text evidence="7">Interacts with UvrB in an incision complex.</text>
</comment>
<dbReference type="FunFam" id="3.40.1440.10:FF:000001">
    <property type="entry name" value="UvrABC system protein C"/>
    <property type="match status" value="1"/>
</dbReference>
<feature type="domain" description="UVR" evidence="8">
    <location>
        <begin position="199"/>
        <end position="234"/>
    </location>
</feature>
<dbReference type="InterPro" id="IPR038476">
    <property type="entry name" value="UvrC_RNase_H_dom_sf"/>
</dbReference>
<accession>A0A1J1DTV7</accession>
<keyword evidence="4 7" id="KW-0267">Excision nuclease</keyword>
<evidence type="ECO:0000259" key="10">
    <source>
        <dbReference type="PROSITE" id="PS50165"/>
    </source>
</evidence>
<evidence type="ECO:0000259" key="8">
    <source>
        <dbReference type="PROSITE" id="PS50151"/>
    </source>
</evidence>
<evidence type="ECO:0000256" key="3">
    <source>
        <dbReference type="ARBA" id="ARBA00022769"/>
    </source>
</evidence>
<dbReference type="Pfam" id="PF01541">
    <property type="entry name" value="GIY-YIG"/>
    <property type="match status" value="1"/>
</dbReference>
<evidence type="ECO:0000256" key="2">
    <source>
        <dbReference type="ARBA" id="ARBA00022763"/>
    </source>
</evidence>
<dbReference type="PROSITE" id="PS50151">
    <property type="entry name" value="UVR"/>
    <property type="match status" value="1"/>
</dbReference>
<keyword evidence="12" id="KW-1185">Reference proteome</keyword>
<dbReference type="CDD" id="cd10434">
    <property type="entry name" value="GIY-YIG_UvrC_Cho"/>
    <property type="match status" value="1"/>
</dbReference>
<dbReference type="InterPro" id="IPR050066">
    <property type="entry name" value="UvrABC_protein_C"/>
</dbReference>
<evidence type="ECO:0000313" key="12">
    <source>
        <dbReference type="Proteomes" id="UP000242645"/>
    </source>
</evidence>
<dbReference type="GO" id="GO:0009381">
    <property type="term" value="F:excinuclease ABC activity"/>
    <property type="evidence" value="ECO:0007669"/>
    <property type="project" value="UniProtKB-UniRule"/>
</dbReference>
<dbReference type="SMART" id="SM00465">
    <property type="entry name" value="GIYc"/>
    <property type="match status" value="1"/>
</dbReference>
<proteinExistence type="inferred from homology"/>
<dbReference type="PANTHER" id="PTHR30562:SF1">
    <property type="entry name" value="UVRABC SYSTEM PROTEIN C"/>
    <property type="match status" value="1"/>
</dbReference>
<dbReference type="HAMAP" id="MF_00203">
    <property type="entry name" value="UvrC"/>
    <property type="match status" value="1"/>
</dbReference>
<dbReference type="Gene3D" id="1.10.150.20">
    <property type="entry name" value="5' to 3' exonuclease, C-terminal subdomain"/>
    <property type="match status" value="1"/>
</dbReference>
<dbReference type="PANTHER" id="PTHR30562">
    <property type="entry name" value="UVRC/OXIDOREDUCTASE"/>
    <property type="match status" value="1"/>
</dbReference>
<dbReference type="Pfam" id="PF02151">
    <property type="entry name" value="UVR"/>
    <property type="match status" value="1"/>
</dbReference>
<keyword evidence="5 7" id="KW-0234">DNA repair</keyword>
<dbReference type="InterPro" id="IPR001943">
    <property type="entry name" value="UVR_dom"/>
</dbReference>
<dbReference type="EMBL" id="AP017368">
    <property type="protein sequence ID" value="BAV92109.1"/>
    <property type="molecule type" value="Genomic_DNA"/>
</dbReference>
<comment type="subcellular location">
    <subcellularLocation>
        <location evidence="7">Cytoplasm</location>
    </subcellularLocation>
</comment>
<evidence type="ECO:0000313" key="11">
    <source>
        <dbReference type="EMBL" id="BAV92109.1"/>
    </source>
</evidence>
<dbReference type="SUPFAM" id="SSF47781">
    <property type="entry name" value="RuvA domain 2-like"/>
    <property type="match status" value="1"/>
</dbReference>
<evidence type="ECO:0000256" key="4">
    <source>
        <dbReference type="ARBA" id="ARBA00022881"/>
    </source>
</evidence>
<keyword evidence="2 7" id="KW-0227">DNA damage</keyword>
<dbReference type="Pfam" id="PF14520">
    <property type="entry name" value="HHH_5"/>
    <property type="match status" value="1"/>
</dbReference>
<dbReference type="SUPFAM" id="SSF46600">
    <property type="entry name" value="C-terminal UvrC-binding domain of UvrB"/>
    <property type="match status" value="1"/>
</dbReference>
<dbReference type="GO" id="GO:0003677">
    <property type="term" value="F:DNA binding"/>
    <property type="evidence" value="ECO:0007669"/>
    <property type="project" value="UniProtKB-UniRule"/>
</dbReference>
<evidence type="ECO:0000256" key="1">
    <source>
        <dbReference type="ARBA" id="ARBA00022490"/>
    </source>
</evidence>
<keyword evidence="1 7" id="KW-0963">Cytoplasm</keyword>
<keyword evidence="6 7" id="KW-0742">SOS response</keyword>
<dbReference type="Pfam" id="PF08459">
    <property type="entry name" value="UvrC_RNaseH_dom"/>
    <property type="match status" value="1"/>
</dbReference>
<evidence type="ECO:0000256" key="6">
    <source>
        <dbReference type="ARBA" id="ARBA00023236"/>
    </source>
</evidence>
<dbReference type="AlphaFoldDB" id="A0A1J1DTV7"/>
<dbReference type="InterPro" id="IPR000305">
    <property type="entry name" value="GIY-YIG_endonuc"/>
</dbReference>
<dbReference type="Gene3D" id="3.30.420.340">
    <property type="entry name" value="UvrC, RNAse H endonuclease domain"/>
    <property type="match status" value="1"/>
</dbReference>
<dbReference type="PROSITE" id="PS50165">
    <property type="entry name" value="UVRC"/>
    <property type="match status" value="1"/>
</dbReference>
<feature type="domain" description="UvrC family homology region profile" evidence="10">
    <location>
        <begin position="251"/>
        <end position="483"/>
    </location>
</feature>
<dbReference type="OrthoDB" id="9804933at2"/>
<dbReference type="Gene3D" id="3.40.1440.10">
    <property type="entry name" value="GIY-YIG endonuclease"/>
    <property type="match status" value="1"/>
</dbReference>
<dbReference type="InterPro" id="IPR036876">
    <property type="entry name" value="UVR_dom_sf"/>
</dbReference>
<dbReference type="InterPro" id="IPR035901">
    <property type="entry name" value="GIY-YIG_endonuc_sf"/>
</dbReference>
<comment type="function">
    <text evidence="7">The UvrABC repair system catalyzes the recognition and processing of DNA lesions. UvrC both incises the 5' and 3' sides of the lesion. The N-terminal half is responsible for the 3' incision and the C-terminal half is responsible for the 5' incision.</text>
</comment>
<dbReference type="Gene3D" id="4.10.860.10">
    <property type="entry name" value="UVR domain"/>
    <property type="match status" value="1"/>
</dbReference>
<dbReference type="SUPFAM" id="SSF82771">
    <property type="entry name" value="GIY-YIG endonuclease"/>
    <property type="match status" value="1"/>
</dbReference>
<evidence type="ECO:0000256" key="7">
    <source>
        <dbReference type="HAMAP-Rule" id="MF_00203"/>
    </source>
</evidence>
<feature type="domain" description="GIY-YIG" evidence="9">
    <location>
        <begin position="11"/>
        <end position="89"/>
    </location>
</feature>
<dbReference type="GO" id="GO:0009380">
    <property type="term" value="C:excinuclease repair complex"/>
    <property type="evidence" value="ECO:0007669"/>
    <property type="project" value="InterPro"/>
</dbReference>
<dbReference type="RefSeq" id="WP_096399627.1">
    <property type="nucleotide sequence ID" value="NZ_AP017368.1"/>
</dbReference>
<dbReference type="InterPro" id="IPR010994">
    <property type="entry name" value="RuvA_2-like"/>
</dbReference>
<dbReference type="InterPro" id="IPR004791">
    <property type="entry name" value="UvrC"/>
</dbReference>
<gene>
    <name evidence="7 11" type="primary">uvrC</name>
    <name evidence="11" type="ORF">RSDT_0597</name>
</gene>
<dbReference type="GO" id="GO:0005737">
    <property type="term" value="C:cytoplasm"/>
    <property type="evidence" value="ECO:0007669"/>
    <property type="project" value="UniProtKB-SubCell"/>
</dbReference>
<sequence>MNRPDPHSLPLSPGVYLYKDVRGRVIYVGKARVLRRRVLSYFRADGLSAKTRALLSHAHSLDWLTTTTEKEALLLEAGLIKKHRPRYNIVLRDDKQYVMFRIDVKQPFPRLEIVRRVRRDGTRCFGPFTSALSARETWKLLHRAFPLRRCSDRSMKNRVRPCLYHHIGQCPAPCMGLVTPEAYHDAVHKVCELLQGRSEPLLCTLREEMAQAADALEFEKAAVLRDQIQAVARTVERQAAVLPGGGDMDAVGLFPADAGLAVGIVFVRGGAVTDGRSFYWAGLTFEDAPELLWSFVGQYYSTLMPPPRVLLPWLPPDRENDCFGTEGVSTPAEEKFFERGLMEQSLSEKRGSPVRIVPPQNTRDNQLVDIAASNAREEARRHQKQPVTERLARALRLPETPRRIECADVSHTAGRETRVGLVVFEYGSPARSQYRSYAMPDSADDCATLHAWAARRLASGPPWPDLLLIDGGRGQLAAVQRALAEAGLDALFPLAAIVKARDEHGRADRRAGNVRDRIFIPGRANPLSLRDGAPELLFLQHVRDTAHSFAVGRHRRARSAAALSSELMRLPGIGPVTARLLWKKFASVEAMRSATLDDLQGLPSIGRVKATELLQKLQTLHW</sequence>
<dbReference type="PROSITE" id="PS50164">
    <property type="entry name" value="GIY_YIG"/>
    <property type="match status" value="1"/>
</dbReference>
<evidence type="ECO:0000256" key="5">
    <source>
        <dbReference type="ARBA" id="ARBA00023204"/>
    </source>
</evidence>
<dbReference type="InterPro" id="IPR003583">
    <property type="entry name" value="Hlx-hairpin-Hlx_DNA-bd_motif"/>
</dbReference>
<organism evidence="11 12">
    <name type="scientific">Candidatus Desulfovibrio trichonymphae</name>
    <dbReference type="NCBI Taxonomy" id="1725232"/>
    <lineage>
        <taxon>Bacteria</taxon>
        <taxon>Pseudomonadati</taxon>
        <taxon>Thermodesulfobacteriota</taxon>
        <taxon>Desulfovibrionia</taxon>
        <taxon>Desulfovibrionales</taxon>
        <taxon>Desulfovibrionaceae</taxon>
        <taxon>Desulfovibrio</taxon>
    </lineage>
</organism>
<protein>
    <recommendedName>
        <fullName evidence="7">UvrABC system protein C</fullName>
        <shortName evidence="7">Protein UvrC</shortName>
    </recommendedName>
    <alternativeName>
        <fullName evidence="7">Excinuclease ABC subunit C</fullName>
    </alternativeName>
</protein>
<dbReference type="GO" id="GO:0009432">
    <property type="term" value="P:SOS response"/>
    <property type="evidence" value="ECO:0007669"/>
    <property type="project" value="UniProtKB-UniRule"/>
</dbReference>